<proteinExistence type="predicted"/>
<name>A0A918TKD8_9RHOB</name>
<evidence type="ECO:0000313" key="2">
    <source>
        <dbReference type="Proteomes" id="UP000638981"/>
    </source>
</evidence>
<dbReference type="Pfam" id="PF12860">
    <property type="entry name" value="PAS_7"/>
    <property type="match status" value="1"/>
</dbReference>
<reference evidence="1" key="1">
    <citation type="journal article" date="2014" name="Int. J. Syst. Evol. Microbiol.">
        <title>Complete genome sequence of Corynebacterium casei LMG S-19264T (=DSM 44701T), isolated from a smear-ripened cheese.</title>
        <authorList>
            <consortium name="US DOE Joint Genome Institute (JGI-PGF)"/>
            <person name="Walter F."/>
            <person name="Albersmeier A."/>
            <person name="Kalinowski J."/>
            <person name="Ruckert C."/>
        </authorList>
    </citation>
    <scope>NUCLEOTIDE SEQUENCE</scope>
    <source>
        <strain evidence="1">KCTC 23310</strain>
    </source>
</reference>
<dbReference type="Gene3D" id="3.30.450.20">
    <property type="entry name" value="PAS domain"/>
    <property type="match status" value="1"/>
</dbReference>
<dbReference type="AlphaFoldDB" id="A0A918TKD8"/>
<dbReference type="InterPro" id="IPR035965">
    <property type="entry name" value="PAS-like_dom_sf"/>
</dbReference>
<protein>
    <submittedName>
        <fullName evidence="1">Diguanylate cyclase</fullName>
    </submittedName>
</protein>
<dbReference type="SUPFAM" id="SSF55785">
    <property type="entry name" value="PYP-like sensor domain (PAS domain)"/>
    <property type="match status" value="2"/>
</dbReference>
<dbReference type="EMBL" id="BMYJ01000003">
    <property type="protein sequence ID" value="GHC51560.1"/>
    <property type="molecule type" value="Genomic_DNA"/>
</dbReference>
<accession>A0A918TKD8</accession>
<keyword evidence="2" id="KW-1185">Reference proteome</keyword>
<gene>
    <name evidence="1" type="ORF">GCM10007315_12460</name>
</gene>
<sequence>MAFDWLLVLGLALSAVFAAGGGILILAALQVGQRRVPHGLFSGQADEVAFLFDGETLLDATPSGRSMLRLGPPIDNARARLVANLSTRFPKFPELLEGLPRDGSFVLTSGDGSGRHSFLQAELRGGLTRIALVSDDHATGVGTDAQTLVTMEAEIAALRAAVSRAPYLIWRQDQKGQVVWANGAYLVEAVERLDAGQDLRWPLPHVFDQAVSVEGAAVRRLFVEKANAGKQWFEVQSVEDGESTLFFALPADAAVAAEAALRDFMQTLTKTFAELPTGLAIFDRRRQLQLFNPALVDLTGLPPDLLSVRPTLFAFLDALRDRHMIPEPRDYRHWRNQMTELEEAAANGQYQETWNLPSGQTFRVIGRPHPNGALALMFEDITPEMARTRRYRADLELGQSVIDAMEDAVAVFAGNGQLVMTNAAYGALWGHDPTTQLIEAGIEGVASWWRDHSAPSNLWAEAERFVARMGSSGECRGEVRLFDGRLVACRFRPLHGGATLAAFRVLSPDSSRSGQRSLRMA</sequence>
<reference evidence="1" key="2">
    <citation type="submission" date="2020-09" db="EMBL/GenBank/DDBJ databases">
        <authorList>
            <person name="Sun Q."/>
            <person name="Kim S."/>
        </authorList>
    </citation>
    <scope>NUCLEOTIDE SEQUENCE</scope>
    <source>
        <strain evidence="1">KCTC 23310</strain>
    </source>
</reference>
<organism evidence="1 2">
    <name type="scientific">Neogemmobacter tilapiae</name>
    <dbReference type="NCBI Taxonomy" id="875041"/>
    <lineage>
        <taxon>Bacteria</taxon>
        <taxon>Pseudomonadati</taxon>
        <taxon>Pseudomonadota</taxon>
        <taxon>Alphaproteobacteria</taxon>
        <taxon>Rhodobacterales</taxon>
        <taxon>Paracoccaceae</taxon>
        <taxon>Neogemmobacter</taxon>
    </lineage>
</organism>
<evidence type="ECO:0000313" key="1">
    <source>
        <dbReference type="EMBL" id="GHC51560.1"/>
    </source>
</evidence>
<comment type="caution">
    <text evidence="1">The sequence shown here is derived from an EMBL/GenBank/DDBJ whole genome shotgun (WGS) entry which is preliminary data.</text>
</comment>
<dbReference type="Proteomes" id="UP000638981">
    <property type="component" value="Unassembled WGS sequence"/>
</dbReference>